<evidence type="ECO:0000313" key="3">
    <source>
        <dbReference type="EMBL" id="RCN32963.1"/>
    </source>
</evidence>
<dbReference type="SUPFAM" id="SSF52540">
    <property type="entry name" value="P-loop containing nucleoside triphosphate hydrolases"/>
    <property type="match status" value="1"/>
</dbReference>
<dbReference type="Gene3D" id="3.40.50.300">
    <property type="entry name" value="P-loop containing nucleotide triphosphate hydrolases"/>
    <property type="match status" value="1"/>
</dbReference>
<protein>
    <recommendedName>
        <fullName evidence="2">ATPase AAA-type core domain-containing protein</fullName>
    </recommendedName>
</protein>
<comment type="caution">
    <text evidence="3">The sequence shown here is derived from an EMBL/GenBank/DDBJ whole genome shotgun (WGS) entry which is preliminary data.</text>
</comment>
<gene>
    <name evidence="3" type="ORF">ANCCAN_21206</name>
</gene>
<dbReference type="AlphaFoldDB" id="A0A368FLE8"/>
<dbReference type="Pfam" id="PF00004">
    <property type="entry name" value="AAA"/>
    <property type="match status" value="1"/>
</dbReference>
<accession>A0A368FLE8</accession>
<evidence type="ECO:0000256" key="1">
    <source>
        <dbReference type="SAM" id="Phobius"/>
    </source>
</evidence>
<reference evidence="3 4" key="1">
    <citation type="submission" date="2014-10" db="EMBL/GenBank/DDBJ databases">
        <title>Draft genome of the hookworm Ancylostoma caninum.</title>
        <authorList>
            <person name="Mitreva M."/>
        </authorList>
    </citation>
    <scope>NUCLEOTIDE SEQUENCE [LARGE SCALE GENOMIC DNA]</scope>
    <source>
        <strain evidence="3 4">Baltimore</strain>
    </source>
</reference>
<sequence length="394" mass="45055">MYNSHHVLHYPACFEYLFFISTLVRIMQALLFKGRTGSLTPSLQQFLMRRSLLCYIFRILLSKLKPTGIRRSLWRRRTLHLCRSVSEEQGAAFLHPMTCFAKGLVENQIVEVSVLFKTWQNVTKRTSRLMRLRLSLSIPSYFVEIGRNDAYNLFGCDPGRDFVVDNLKSYHSLPKLPITLSSADTVRLAPIKQYDVEPKEDFSEELKELLQIPQVKHCIVMHFAFMIIYNGDTLCIPVVDPFTKEVSRYYFKVNCDDSPCVLDATSSFYQISYTNANLPYAAQSELFEIPSNMRDVVEKMCNICLAHDVVDDRPLVLLLFGASGSGKRLLTTHLAMEIHRNLIEMSCFDLWSQVTAQSEAKLNALFQKATSFEPCILHLTSVDVLGFDAATNTI</sequence>
<dbReference type="Proteomes" id="UP000252519">
    <property type="component" value="Unassembled WGS sequence"/>
</dbReference>
<feature type="transmembrane region" description="Helical" evidence="1">
    <location>
        <begin position="12"/>
        <end position="31"/>
    </location>
</feature>
<evidence type="ECO:0000313" key="4">
    <source>
        <dbReference type="Proteomes" id="UP000252519"/>
    </source>
</evidence>
<name>A0A368FLE8_ANCCA</name>
<feature type="domain" description="ATPase AAA-type core" evidence="2">
    <location>
        <begin position="317"/>
        <end position="386"/>
    </location>
</feature>
<feature type="non-terminal residue" evidence="3">
    <location>
        <position position="394"/>
    </location>
</feature>
<keyword evidence="1" id="KW-0472">Membrane</keyword>
<dbReference type="InterPro" id="IPR027417">
    <property type="entry name" value="P-loop_NTPase"/>
</dbReference>
<keyword evidence="4" id="KW-1185">Reference proteome</keyword>
<evidence type="ECO:0000259" key="2">
    <source>
        <dbReference type="Pfam" id="PF00004"/>
    </source>
</evidence>
<proteinExistence type="predicted"/>
<keyword evidence="1" id="KW-0812">Transmembrane</keyword>
<dbReference type="GO" id="GO:0016887">
    <property type="term" value="F:ATP hydrolysis activity"/>
    <property type="evidence" value="ECO:0007669"/>
    <property type="project" value="InterPro"/>
</dbReference>
<dbReference type="InterPro" id="IPR003959">
    <property type="entry name" value="ATPase_AAA_core"/>
</dbReference>
<dbReference type="OrthoDB" id="2187at2759"/>
<keyword evidence="1" id="KW-1133">Transmembrane helix</keyword>
<dbReference type="EMBL" id="JOJR01000995">
    <property type="protein sequence ID" value="RCN32963.1"/>
    <property type="molecule type" value="Genomic_DNA"/>
</dbReference>
<dbReference type="STRING" id="29170.A0A368FLE8"/>
<organism evidence="3 4">
    <name type="scientific">Ancylostoma caninum</name>
    <name type="common">Dog hookworm</name>
    <dbReference type="NCBI Taxonomy" id="29170"/>
    <lineage>
        <taxon>Eukaryota</taxon>
        <taxon>Metazoa</taxon>
        <taxon>Ecdysozoa</taxon>
        <taxon>Nematoda</taxon>
        <taxon>Chromadorea</taxon>
        <taxon>Rhabditida</taxon>
        <taxon>Rhabditina</taxon>
        <taxon>Rhabditomorpha</taxon>
        <taxon>Strongyloidea</taxon>
        <taxon>Ancylostomatidae</taxon>
        <taxon>Ancylostomatinae</taxon>
        <taxon>Ancylostoma</taxon>
    </lineage>
</organism>
<dbReference type="GO" id="GO:0005524">
    <property type="term" value="F:ATP binding"/>
    <property type="evidence" value="ECO:0007669"/>
    <property type="project" value="InterPro"/>
</dbReference>